<sequence length="191" mass="22036">MKKHPDIALVEMDTVEGVKGESCLLTIHFVVCSFMIAIKREFNDSKSVTDFFNDIYHKLGRKLFMRLFPVILTDNGSEFSNPEAIEFDEDGERRTYVFYCHPSSPNEKGSCEVTHEFLRRIVPQVHSWNPYNQKDINLMMSHIDSYAREKLNDKSPLLLFSMLYGKDIANIFGISCIEPDDINLSQSLISK</sequence>
<reference evidence="2 3" key="1">
    <citation type="submission" date="2019-03" db="EMBL/GenBank/DDBJ databases">
        <title>Genomic Encyclopedia of Type Strains, Phase IV (KMG-IV): sequencing the most valuable type-strain genomes for metagenomic binning, comparative biology and taxonomic classification.</title>
        <authorList>
            <person name="Goeker M."/>
        </authorList>
    </citation>
    <scope>NUCLEOTIDE SEQUENCE [LARGE SCALE GENOMIC DNA]</scope>
    <source>
        <strain evidence="2 3">DSM 29487</strain>
    </source>
</reference>
<dbReference type="PANTHER" id="PTHR10948">
    <property type="entry name" value="TRANSPOSASE"/>
    <property type="match status" value="1"/>
</dbReference>
<dbReference type="GO" id="GO:0003676">
    <property type="term" value="F:nucleic acid binding"/>
    <property type="evidence" value="ECO:0007669"/>
    <property type="project" value="InterPro"/>
</dbReference>
<dbReference type="GO" id="GO:0005829">
    <property type="term" value="C:cytosol"/>
    <property type="evidence" value="ECO:0007669"/>
    <property type="project" value="TreeGrafter"/>
</dbReference>
<dbReference type="SUPFAM" id="SSF53098">
    <property type="entry name" value="Ribonuclease H-like"/>
    <property type="match status" value="1"/>
</dbReference>
<dbReference type="InterPro" id="IPR051917">
    <property type="entry name" value="Transposase-Integrase"/>
</dbReference>
<gene>
    <name evidence="2" type="ORF">EDD60_13738</name>
</gene>
<evidence type="ECO:0000259" key="1">
    <source>
        <dbReference type="PROSITE" id="PS50994"/>
    </source>
</evidence>
<dbReference type="RefSeq" id="WP_066447541.1">
    <property type="nucleotide sequence ID" value="NZ_JANKBF010000031.1"/>
</dbReference>
<accession>A0A4R3YGH0</accession>
<dbReference type="InterPro" id="IPR001584">
    <property type="entry name" value="Integrase_cat-core"/>
</dbReference>
<evidence type="ECO:0000313" key="2">
    <source>
        <dbReference type="EMBL" id="TCV91042.1"/>
    </source>
</evidence>
<keyword evidence="3" id="KW-1185">Reference proteome</keyword>
<dbReference type="Proteomes" id="UP000295515">
    <property type="component" value="Unassembled WGS sequence"/>
</dbReference>
<dbReference type="GO" id="GO:0032196">
    <property type="term" value="P:transposition"/>
    <property type="evidence" value="ECO:0007669"/>
    <property type="project" value="TreeGrafter"/>
</dbReference>
<evidence type="ECO:0000313" key="3">
    <source>
        <dbReference type="Proteomes" id="UP000295515"/>
    </source>
</evidence>
<dbReference type="Gene3D" id="3.30.420.10">
    <property type="entry name" value="Ribonuclease H-like superfamily/Ribonuclease H"/>
    <property type="match status" value="1"/>
</dbReference>
<dbReference type="EMBL" id="SMCQ01000037">
    <property type="protein sequence ID" value="TCV91042.1"/>
    <property type="molecule type" value="Genomic_DNA"/>
</dbReference>
<dbReference type="InterPro" id="IPR012337">
    <property type="entry name" value="RNaseH-like_sf"/>
</dbReference>
<dbReference type="PANTHER" id="PTHR10948:SF23">
    <property type="entry name" value="TRANSPOSASE INSI FOR INSERTION SEQUENCE ELEMENT IS30A-RELATED"/>
    <property type="match status" value="1"/>
</dbReference>
<protein>
    <recommendedName>
        <fullName evidence="1">Integrase catalytic domain-containing protein</fullName>
    </recommendedName>
</protein>
<comment type="caution">
    <text evidence="2">The sequence shown here is derived from an EMBL/GenBank/DDBJ whole genome shotgun (WGS) entry which is preliminary data.</text>
</comment>
<dbReference type="GO" id="GO:0004803">
    <property type="term" value="F:transposase activity"/>
    <property type="evidence" value="ECO:0007669"/>
    <property type="project" value="TreeGrafter"/>
</dbReference>
<organism evidence="2 3">
    <name type="scientific">Longibaculum muris</name>
    <dbReference type="NCBI Taxonomy" id="1796628"/>
    <lineage>
        <taxon>Bacteria</taxon>
        <taxon>Bacillati</taxon>
        <taxon>Bacillota</taxon>
        <taxon>Erysipelotrichia</taxon>
        <taxon>Erysipelotrichales</taxon>
        <taxon>Coprobacillaceae</taxon>
        <taxon>Longibaculum</taxon>
    </lineage>
</organism>
<dbReference type="PROSITE" id="PS50994">
    <property type="entry name" value="INTEGRASE"/>
    <property type="match status" value="1"/>
</dbReference>
<name>A0A4R3YGH0_9FIRM</name>
<feature type="domain" description="Integrase catalytic" evidence="1">
    <location>
        <begin position="1"/>
        <end position="164"/>
    </location>
</feature>
<dbReference type="AlphaFoldDB" id="A0A4R3YGH0"/>
<dbReference type="GO" id="GO:0015074">
    <property type="term" value="P:DNA integration"/>
    <property type="evidence" value="ECO:0007669"/>
    <property type="project" value="InterPro"/>
</dbReference>
<dbReference type="InterPro" id="IPR036397">
    <property type="entry name" value="RNaseH_sf"/>
</dbReference>
<proteinExistence type="predicted"/>
<dbReference type="GeneID" id="98916853"/>